<sequence>MASRGGGAKKELDPEEQMRRKFRAKCLFRALGRLVMSNTYWLIEAVDHYEGVEDDKALLNKPAQERTESEKKYIYRIIGGLKCFKRYPNVARREGCIVAKMKSYEPNETLLGDGVGVANFVYFILSGRCQMIESIQVVVTTHLGKNYYALYDPYVPPKESEQDFDAKYFGAYKNLNKNSEGTVRESTDKESTKTDEIPSLPKLSGSLKQKKSVSIRDLDSIPENINEVKRKSDSLTSDLTMAEKSEVCQMNPGYSFGFGEDMRDRRIVALTNVDCMLMPKIWLLQRNTANIWTRIQHYLEKKIPTKKQLFKEFVSQRRWQEFREQMVTDVVSRSNAVNWTSVHDVPYSIRMEEMLDI</sequence>
<evidence type="ECO:0000313" key="3">
    <source>
        <dbReference type="Proteomes" id="UP001153714"/>
    </source>
</evidence>
<dbReference type="InterPro" id="IPR018490">
    <property type="entry name" value="cNMP-bd_dom_sf"/>
</dbReference>
<dbReference type="AlphaFoldDB" id="A0A9N9R963"/>
<feature type="region of interest" description="Disordered" evidence="1">
    <location>
        <begin position="179"/>
        <end position="201"/>
    </location>
</feature>
<dbReference type="PANTHER" id="PTHR23011">
    <property type="entry name" value="CYCLIC NUCLEOTIDE-BINDING DOMAIN CONTAINING PROTEIN"/>
    <property type="match status" value="1"/>
</dbReference>
<organism evidence="2 3">
    <name type="scientific">Diatraea saccharalis</name>
    <name type="common">sugarcane borer</name>
    <dbReference type="NCBI Taxonomy" id="40085"/>
    <lineage>
        <taxon>Eukaryota</taxon>
        <taxon>Metazoa</taxon>
        <taxon>Ecdysozoa</taxon>
        <taxon>Arthropoda</taxon>
        <taxon>Hexapoda</taxon>
        <taxon>Insecta</taxon>
        <taxon>Pterygota</taxon>
        <taxon>Neoptera</taxon>
        <taxon>Endopterygota</taxon>
        <taxon>Lepidoptera</taxon>
        <taxon>Glossata</taxon>
        <taxon>Ditrysia</taxon>
        <taxon>Pyraloidea</taxon>
        <taxon>Crambidae</taxon>
        <taxon>Crambinae</taxon>
        <taxon>Diatraea</taxon>
    </lineage>
</organism>
<dbReference type="Gene3D" id="2.60.120.10">
    <property type="entry name" value="Jelly Rolls"/>
    <property type="match status" value="1"/>
</dbReference>
<reference evidence="2" key="2">
    <citation type="submission" date="2022-10" db="EMBL/GenBank/DDBJ databases">
        <authorList>
            <consortium name="ENA_rothamsted_submissions"/>
            <consortium name="culmorum"/>
            <person name="King R."/>
        </authorList>
    </citation>
    <scope>NUCLEOTIDE SEQUENCE</scope>
</reference>
<proteinExistence type="predicted"/>
<gene>
    <name evidence="2" type="ORF">DIATSA_LOCUS9604</name>
</gene>
<dbReference type="InterPro" id="IPR014710">
    <property type="entry name" value="RmlC-like_jellyroll"/>
</dbReference>
<evidence type="ECO:0000313" key="2">
    <source>
        <dbReference type="EMBL" id="CAG9792031.1"/>
    </source>
</evidence>
<dbReference type="Proteomes" id="UP001153714">
    <property type="component" value="Chromosome 4"/>
</dbReference>
<dbReference type="OrthoDB" id="166212at2759"/>
<evidence type="ECO:0000256" key="1">
    <source>
        <dbReference type="SAM" id="MobiDB-lite"/>
    </source>
</evidence>
<dbReference type="PANTHER" id="PTHR23011:SF41">
    <property type="entry name" value="CYCLIC NUCLEOTIDE-BINDING DOMAIN-CONTAINING PROTEIN"/>
    <property type="match status" value="1"/>
</dbReference>
<dbReference type="SUPFAM" id="SSF51206">
    <property type="entry name" value="cAMP-binding domain-like"/>
    <property type="match status" value="1"/>
</dbReference>
<name>A0A9N9R963_9NEOP</name>
<protein>
    <recommendedName>
        <fullName evidence="4">Cyclic nucleotide-binding domain-containing protein</fullName>
    </recommendedName>
</protein>
<dbReference type="EMBL" id="OU893335">
    <property type="protein sequence ID" value="CAG9792031.1"/>
    <property type="molecule type" value="Genomic_DNA"/>
</dbReference>
<reference evidence="2" key="1">
    <citation type="submission" date="2021-12" db="EMBL/GenBank/DDBJ databases">
        <authorList>
            <person name="King R."/>
        </authorList>
    </citation>
    <scope>NUCLEOTIDE SEQUENCE</scope>
</reference>
<feature type="compositionally biased region" description="Basic and acidic residues" evidence="1">
    <location>
        <begin position="182"/>
        <end position="196"/>
    </location>
</feature>
<keyword evidence="3" id="KW-1185">Reference proteome</keyword>
<accession>A0A9N9R963</accession>
<evidence type="ECO:0008006" key="4">
    <source>
        <dbReference type="Google" id="ProtNLM"/>
    </source>
</evidence>